<name>A0A0E4GCN4_9FIRM</name>
<dbReference type="PANTHER" id="PTHR40055">
    <property type="entry name" value="TRANSCRIPTIONAL REGULATOR YGIV-RELATED"/>
    <property type="match status" value="1"/>
</dbReference>
<keyword evidence="3" id="KW-1185">Reference proteome</keyword>
<feature type="domain" description="AraC effector-binding" evidence="1">
    <location>
        <begin position="3"/>
        <end position="152"/>
    </location>
</feature>
<gene>
    <name evidence="2" type="ORF">2580</name>
</gene>
<dbReference type="InterPro" id="IPR029442">
    <property type="entry name" value="GyrI-like"/>
</dbReference>
<proteinExistence type="predicted"/>
<dbReference type="PANTHER" id="PTHR40055:SF1">
    <property type="entry name" value="TRANSCRIPTIONAL REGULATOR YGIV-RELATED"/>
    <property type="match status" value="1"/>
</dbReference>
<organism evidence="2 3">
    <name type="scientific">Syntrophomonas zehnderi OL-4</name>
    <dbReference type="NCBI Taxonomy" id="690567"/>
    <lineage>
        <taxon>Bacteria</taxon>
        <taxon>Bacillati</taxon>
        <taxon>Bacillota</taxon>
        <taxon>Clostridia</taxon>
        <taxon>Eubacteriales</taxon>
        <taxon>Syntrophomonadaceae</taxon>
        <taxon>Syntrophomonas</taxon>
    </lineage>
</organism>
<dbReference type="STRING" id="690567.2580"/>
<evidence type="ECO:0000313" key="3">
    <source>
        <dbReference type="Proteomes" id="UP000045545"/>
    </source>
</evidence>
<dbReference type="RefSeq" id="WP_046499663.1">
    <property type="nucleotide sequence ID" value="NZ_CGIH01000047.1"/>
</dbReference>
<dbReference type="SMART" id="SM00871">
    <property type="entry name" value="AraC_E_bind"/>
    <property type="match status" value="1"/>
</dbReference>
<dbReference type="InterPro" id="IPR050908">
    <property type="entry name" value="SmbC-like"/>
</dbReference>
<dbReference type="Proteomes" id="UP000045545">
    <property type="component" value="Unassembled WGS sequence"/>
</dbReference>
<dbReference type="OrthoDB" id="9773308at2"/>
<accession>A0A0E4GCN4</accession>
<dbReference type="AlphaFoldDB" id="A0A0E4GCN4"/>
<reference evidence="2 3" key="1">
    <citation type="submission" date="2015-03" db="EMBL/GenBank/DDBJ databases">
        <authorList>
            <person name="Murphy D."/>
        </authorList>
    </citation>
    <scope>NUCLEOTIDE SEQUENCE [LARGE SCALE GENOMIC DNA]</scope>
    <source>
        <strain evidence="2 3">OL-4</strain>
    </source>
</reference>
<dbReference type="InterPro" id="IPR010499">
    <property type="entry name" value="AraC_E-bd"/>
</dbReference>
<evidence type="ECO:0000259" key="1">
    <source>
        <dbReference type="SMART" id="SM00871"/>
    </source>
</evidence>
<dbReference type="EMBL" id="CGIH01000047">
    <property type="protein sequence ID" value="CFY02209.1"/>
    <property type="molecule type" value="Genomic_DNA"/>
</dbReference>
<protein>
    <submittedName>
        <fullName evidence="2">Bacterial transcription activator, effector binding</fullName>
    </submittedName>
</protein>
<sequence length="152" mass="16774">MQDQITVEEKAAQPTISIRTRTAVENLPQVLGKAYGTIMNFLFEIGVQPAGASYVGYFNMDMQDMDIEIGFPVGQAILGRDDLQASEIPAGKQASCLYTGPYNKIDSAYNALMEWIPANGYEATGVCYEFYLNDPAQTPESELLTQIVFLLK</sequence>
<dbReference type="Gene3D" id="3.20.80.10">
    <property type="entry name" value="Regulatory factor, effector binding domain"/>
    <property type="match status" value="1"/>
</dbReference>
<evidence type="ECO:0000313" key="2">
    <source>
        <dbReference type="EMBL" id="CFY02209.1"/>
    </source>
</evidence>
<dbReference type="SUPFAM" id="SSF55136">
    <property type="entry name" value="Probable bacterial effector-binding domain"/>
    <property type="match status" value="1"/>
</dbReference>
<dbReference type="InterPro" id="IPR011256">
    <property type="entry name" value="Reg_factor_effector_dom_sf"/>
</dbReference>
<dbReference type="Pfam" id="PF06445">
    <property type="entry name" value="GyrI-like"/>
    <property type="match status" value="1"/>
</dbReference>